<dbReference type="InterPro" id="IPR023168">
    <property type="entry name" value="GatB_Yqey_C_2"/>
</dbReference>
<keyword evidence="2" id="KW-1185">Reference proteome</keyword>
<dbReference type="PANTHER" id="PTHR28055">
    <property type="entry name" value="ALTERED INHERITANCE OF MITOCHONDRIA PROTEIN 41, MITOCHONDRIAL"/>
    <property type="match status" value="1"/>
</dbReference>
<dbReference type="AlphaFoldDB" id="A0A1M5S7P5"/>
<dbReference type="Pfam" id="PF09424">
    <property type="entry name" value="YqeY"/>
    <property type="match status" value="1"/>
</dbReference>
<sequence length="147" mass="16959">MSFKERLMADLKASMKNKDKVRKDVITMVRAAIKQREVDERIELNDEDIIELIAKQVKQKKDALKDFEKGGRQDLVELTQKEIDILMEYLPKQLSEDEIDEIVKAAIEEIGASTMKDMGKVMSYVMPKVKGRVDGSLVNKIVRQYLK</sequence>
<dbReference type="Gene3D" id="1.10.10.410">
    <property type="match status" value="1"/>
</dbReference>
<reference evidence="2" key="1">
    <citation type="submission" date="2016-11" db="EMBL/GenBank/DDBJ databases">
        <authorList>
            <person name="Varghese N."/>
            <person name="Submissions S."/>
        </authorList>
    </citation>
    <scope>NUCLEOTIDE SEQUENCE [LARGE SCALE GENOMIC DNA]</scope>
    <source>
        <strain evidence="2">DSM 13643</strain>
    </source>
</reference>
<name>A0A1M5S7P5_9FIRM</name>
<dbReference type="Proteomes" id="UP000183967">
    <property type="component" value="Unassembled WGS sequence"/>
</dbReference>
<dbReference type="GO" id="GO:0016884">
    <property type="term" value="F:carbon-nitrogen ligase activity, with glutamine as amido-N-donor"/>
    <property type="evidence" value="ECO:0007669"/>
    <property type="project" value="InterPro"/>
</dbReference>
<proteinExistence type="predicted"/>
<evidence type="ECO:0000313" key="1">
    <source>
        <dbReference type="EMBL" id="SHH34318.1"/>
    </source>
</evidence>
<evidence type="ECO:0000313" key="2">
    <source>
        <dbReference type="Proteomes" id="UP000183967"/>
    </source>
</evidence>
<evidence type="ECO:0008006" key="3">
    <source>
        <dbReference type="Google" id="ProtNLM"/>
    </source>
</evidence>
<dbReference type="SUPFAM" id="SSF89095">
    <property type="entry name" value="GatB/YqeY motif"/>
    <property type="match status" value="1"/>
</dbReference>
<accession>A0A1M5S7P5</accession>
<protein>
    <recommendedName>
        <fullName evidence="3">GatB/YqeY domain-containing protein</fullName>
    </recommendedName>
</protein>
<dbReference type="InterPro" id="IPR019004">
    <property type="entry name" value="YqeY/Aim41"/>
</dbReference>
<dbReference type="RefSeq" id="WP_073195122.1">
    <property type="nucleotide sequence ID" value="NZ_FQXO01000010.1"/>
</dbReference>
<dbReference type="InterPro" id="IPR042184">
    <property type="entry name" value="YqeY/Aim41_N"/>
</dbReference>
<organism evidence="1 2">
    <name type="scientific">Caloranaerobacter azorensis DSM 13643</name>
    <dbReference type="NCBI Taxonomy" id="1121264"/>
    <lineage>
        <taxon>Bacteria</taxon>
        <taxon>Bacillati</taxon>
        <taxon>Bacillota</taxon>
        <taxon>Tissierellia</taxon>
        <taxon>Tissierellales</taxon>
        <taxon>Thermohalobacteraceae</taxon>
        <taxon>Caloranaerobacter</taxon>
    </lineage>
</organism>
<dbReference type="InterPro" id="IPR003789">
    <property type="entry name" value="Asn/Gln_tRNA_amidoTrase-B-like"/>
</dbReference>
<dbReference type="PANTHER" id="PTHR28055:SF1">
    <property type="entry name" value="ALTERED INHERITANCE OF MITOCHONDRIA PROTEIN 41, MITOCHONDRIAL"/>
    <property type="match status" value="1"/>
</dbReference>
<gene>
    <name evidence="1" type="ORF">SAMN02745135_00486</name>
</gene>
<dbReference type="OrthoDB" id="9794041at2"/>
<dbReference type="EMBL" id="FQXO01000010">
    <property type="protein sequence ID" value="SHH34318.1"/>
    <property type="molecule type" value="Genomic_DNA"/>
</dbReference>
<dbReference type="Gene3D" id="1.10.1510.10">
    <property type="entry name" value="Uncharacterised protein YqeY/AIM41 PF09424, N-terminal domain"/>
    <property type="match status" value="1"/>
</dbReference>